<proteinExistence type="predicted"/>
<gene>
    <name evidence="1" type="ORF">KHX87_01800</name>
</gene>
<dbReference type="Gene3D" id="3.30.110.190">
    <property type="match status" value="1"/>
</dbReference>
<accession>A0A943DEK6</accession>
<evidence type="ECO:0000313" key="1">
    <source>
        <dbReference type="EMBL" id="MBS5357832.1"/>
    </source>
</evidence>
<dbReference type="AlphaFoldDB" id="A0A943DEK6"/>
<sequence>MTSQNNNDMEINHIPISSDTGDALFKPAASSIGNAVGTVLDGIFHVVLDPVRKFNIQKEHDLKLFQKEIQEEVNRIPFEYRDDSKVGIVLKSIEDSRYQLNEVDIRILFEKLISASFDSRKNANITPIFSTILSNMTPKEAKLLEMIYKNPYSLVTICKPKIVNNDTFASRTVGRTHLLFKSEWSSSYDLELTILSSHNLINVHEGEYLTHEIFSVDYEEYEKYLDDLNPHYELTANEELTIEKSYVSLTELGQLFCDIVFEN</sequence>
<dbReference type="InterPro" id="IPR025506">
    <property type="entry name" value="Abi_alpha"/>
</dbReference>
<name>A0A943DEK6_STRPA</name>
<dbReference type="Pfam" id="PF14337">
    <property type="entry name" value="Abi_alpha"/>
    <property type="match status" value="1"/>
</dbReference>
<protein>
    <submittedName>
        <fullName evidence="1">DUF4393 domain-containing protein</fullName>
    </submittedName>
</protein>
<comment type="caution">
    <text evidence="1">The sequence shown here is derived from an EMBL/GenBank/DDBJ whole genome shotgun (WGS) entry which is preliminary data.</text>
</comment>
<dbReference type="Proteomes" id="UP000709219">
    <property type="component" value="Unassembled WGS sequence"/>
</dbReference>
<organism evidence="1 2">
    <name type="scientific">Streptococcus parasanguinis</name>
    <dbReference type="NCBI Taxonomy" id="1318"/>
    <lineage>
        <taxon>Bacteria</taxon>
        <taxon>Bacillati</taxon>
        <taxon>Bacillota</taxon>
        <taxon>Bacilli</taxon>
        <taxon>Lactobacillales</taxon>
        <taxon>Streptococcaceae</taxon>
        <taxon>Streptococcus</taxon>
    </lineage>
</organism>
<dbReference type="EMBL" id="JAGZFP010000002">
    <property type="protein sequence ID" value="MBS5357832.1"/>
    <property type="molecule type" value="Genomic_DNA"/>
</dbReference>
<reference evidence="1" key="1">
    <citation type="submission" date="2021-02" db="EMBL/GenBank/DDBJ databases">
        <title>Infant gut strain persistence is associated with maternal origin, phylogeny, and functional potential including surface adhesion and iron acquisition.</title>
        <authorList>
            <person name="Lou Y.C."/>
        </authorList>
    </citation>
    <scope>NUCLEOTIDE SEQUENCE</scope>
    <source>
        <strain evidence="1">L3_098_011G1_dasL3_098_011G1_concoct_7</strain>
    </source>
</reference>
<evidence type="ECO:0000313" key="2">
    <source>
        <dbReference type="Proteomes" id="UP000709219"/>
    </source>
</evidence>